<gene>
    <name evidence="2" type="ORF">BGAL_0107g00220</name>
</gene>
<evidence type="ECO:0000256" key="1">
    <source>
        <dbReference type="SAM" id="MobiDB-lite"/>
    </source>
</evidence>
<reference evidence="2 3" key="1">
    <citation type="submission" date="2017-12" db="EMBL/GenBank/DDBJ databases">
        <title>Comparative genomics of Botrytis spp.</title>
        <authorList>
            <person name="Valero-Jimenez C.A."/>
            <person name="Tapia P."/>
            <person name="Veloso J."/>
            <person name="Silva-Moreno E."/>
            <person name="Staats M."/>
            <person name="Valdes J.H."/>
            <person name="Van Kan J.A.L."/>
        </authorList>
    </citation>
    <scope>NUCLEOTIDE SEQUENCE [LARGE SCALE GENOMIC DNA]</scope>
    <source>
        <strain evidence="2 3">MUCL435</strain>
    </source>
</reference>
<dbReference type="AlphaFoldDB" id="A0A4S8RB21"/>
<dbReference type="EMBL" id="PQXL01000107">
    <property type="protein sequence ID" value="THV51549.1"/>
    <property type="molecule type" value="Genomic_DNA"/>
</dbReference>
<feature type="compositionally biased region" description="Low complexity" evidence="1">
    <location>
        <begin position="95"/>
        <end position="108"/>
    </location>
</feature>
<feature type="region of interest" description="Disordered" evidence="1">
    <location>
        <begin position="53"/>
        <end position="115"/>
    </location>
</feature>
<evidence type="ECO:0000313" key="2">
    <source>
        <dbReference type="EMBL" id="THV51549.1"/>
    </source>
</evidence>
<proteinExistence type="predicted"/>
<keyword evidence="3" id="KW-1185">Reference proteome</keyword>
<comment type="caution">
    <text evidence="2">The sequence shown here is derived from an EMBL/GenBank/DDBJ whole genome shotgun (WGS) entry which is preliminary data.</text>
</comment>
<feature type="region of interest" description="Disordered" evidence="1">
    <location>
        <begin position="1"/>
        <end position="32"/>
    </location>
</feature>
<feature type="compositionally biased region" description="Low complexity" evidence="1">
    <location>
        <begin position="55"/>
        <end position="69"/>
    </location>
</feature>
<sequence length="285" mass="32461">MTRYGFSQRQRARREARTLSSPHNPSDVPSPWWAPLVKLRRLKLRLFHRFCPRCSNSNSSNEPNVSNDSDGAGEAGGQERVPEDDQNLQSMISSTQNNGLTSNANNNTFHRSASPVSPTLTDLFKAENTTNADSVLAGDDTAKSRNDRDGRKSSKTITKNWVTRFKDSQKPINPHRRRKYNMKSPKSSVKKRVLRRLEYKNLGIELSYAEVRRADWKPRDHMAVDLRIADTRKPKPGYSNLRYCLTYLKQVQDTVSGLGSSWARDHKQWFARWGTVRAAALCLGV</sequence>
<organism evidence="2 3">
    <name type="scientific">Botrytis galanthina</name>
    <dbReference type="NCBI Taxonomy" id="278940"/>
    <lineage>
        <taxon>Eukaryota</taxon>
        <taxon>Fungi</taxon>
        <taxon>Dikarya</taxon>
        <taxon>Ascomycota</taxon>
        <taxon>Pezizomycotina</taxon>
        <taxon>Leotiomycetes</taxon>
        <taxon>Helotiales</taxon>
        <taxon>Sclerotiniaceae</taxon>
        <taxon>Botrytis</taxon>
    </lineage>
</organism>
<evidence type="ECO:0000313" key="3">
    <source>
        <dbReference type="Proteomes" id="UP000308671"/>
    </source>
</evidence>
<accession>A0A4S8RB21</accession>
<feature type="region of interest" description="Disordered" evidence="1">
    <location>
        <begin position="135"/>
        <end position="159"/>
    </location>
</feature>
<dbReference type="Proteomes" id="UP000308671">
    <property type="component" value="Unassembled WGS sequence"/>
</dbReference>
<feature type="compositionally biased region" description="Basic and acidic residues" evidence="1">
    <location>
        <begin position="140"/>
        <end position="152"/>
    </location>
</feature>
<dbReference type="OrthoDB" id="3556699at2759"/>
<name>A0A4S8RB21_9HELO</name>
<protein>
    <submittedName>
        <fullName evidence="2">Uncharacterized protein</fullName>
    </submittedName>
</protein>